<feature type="domain" description="C2H2-type" evidence="6">
    <location>
        <begin position="344"/>
        <end position="366"/>
    </location>
</feature>
<feature type="domain" description="C2H2-type" evidence="6">
    <location>
        <begin position="372"/>
        <end position="394"/>
    </location>
</feature>
<accession>A0A6P4F1R4</accession>
<evidence type="ECO:0000313" key="8">
    <source>
        <dbReference type="Proteomes" id="UP001652680"/>
    </source>
</evidence>
<feature type="compositionally biased region" description="Polar residues" evidence="5">
    <location>
        <begin position="89"/>
        <end position="99"/>
    </location>
</feature>
<dbReference type="GO" id="GO:0045944">
    <property type="term" value="P:positive regulation of transcription by RNA polymerase II"/>
    <property type="evidence" value="ECO:0007669"/>
    <property type="project" value="TreeGrafter"/>
</dbReference>
<feature type="domain" description="C2H2-type" evidence="6">
    <location>
        <begin position="143"/>
        <end position="166"/>
    </location>
</feature>
<feature type="compositionally biased region" description="Polar residues" evidence="5">
    <location>
        <begin position="281"/>
        <end position="294"/>
    </location>
</feature>
<reference evidence="7" key="3">
    <citation type="submission" date="2025-05" db="UniProtKB">
        <authorList>
            <consortium name="EnsemblMetazoa"/>
        </authorList>
    </citation>
    <scope>IDENTIFICATION</scope>
</reference>
<feature type="domain" description="C2H2-type" evidence="6">
    <location>
        <begin position="563"/>
        <end position="583"/>
    </location>
</feature>
<feature type="region of interest" description="Disordered" evidence="5">
    <location>
        <begin position="279"/>
        <end position="312"/>
    </location>
</feature>
<dbReference type="InterPro" id="IPR013087">
    <property type="entry name" value="Znf_C2H2_type"/>
</dbReference>
<dbReference type="InterPro" id="IPR050688">
    <property type="entry name" value="Zinc_finger/UBP_domain"/>
</dbReference>
<feature type="domain" description="C2H2-type" evidence="6">
    <location>
        <begin position="113"/>
        <end position="136"/>
    </location>
</feature>
<reference evidence="9" key="2">
    <citation type="submission" date="2025-04" db="UniProtKB">
        <authorList>
            <consortium name="RefSeq"/>
        </authorList>
    </citation>
    <scope>IDENTIFICATION</scope>
</reference>
<evidence type="ECO:0000256" key="3">
    <source>
        <dbReference type="ARBA" id="ARBA00022771"/>
    </source>
</evidence>
<feature type="domain" description="C2H2-type" evidence="6">
    <location>
        <begin position="317"/>
        <end position="339"/>
    </location>
</feature>
<dbReference type="GO" id="GO:0005634">
    <property type="term" value="C:nucleus"/>
    <property type="evidence" value="ECO:0007669"/>
    <property type="project" value="TreeGrafter"/>
</dbReference>
<name>A0A6P4F1R4_DRORH</name>
<reference evidence="8" key="1">
    <citation type="journal article" date="2021" name="Elife">
        <title>Highly contiguous assemblies of 101 drosophilid genomes.</title>
        <authorList>
            <person name="Kim B.Y."/>
            <person name="Wang J.R."/>
            <person name="Miller D.E."/>
            <person name="Barmina O."/>
            <person name="Delaney E."/>
            <person name="Thompson A."/>
            <person name="Comeault A.A."/>
            <person name="Peede D."/>
            <person name="D'Agostino E.R."/>
            <person name="Pelaez J."/>
            <person name="Aguilar J.M."/>
            <person name="Haji D."/>
            <person name="Matsunaga T."/>
            <person name="Armstrong E.E."/>
            <person name="Zych M."/>
            <person name="Ogawa Y."/>
            <person name="Stamenkovic-Radak M."/>
            <person name="Jelic M."/>
            <person name="Veselinovic M.S."/>
            <person name="Tanaskovic M."/>
            <person name="Eric P."/>
            <person name="Gao J.J."/>
            <person name="Katoh T.K."/>
            <person name="Toda M.J."/>
            <person name="Watabe H."/>
            <person name="Watada M."/>
            <person name="Davis J.S."/>
            <person name="Moyle L.C."/>
            <person name="Manoli G."/>
            <person name="Bertolini E."/>
            <person name="Kostal V."/>
            <person name="Hawley R.S."/>
            <person name="Takahashi A."/>
            <person name="Jones C.D."/>
            <person name="Price D.K."/>
            <person name="Whiteman N."/>
            <person name="Kopp A."/>
            <person name="Matute D.R."/>
            <person name="Petrov D.A."/>
        </authorList>
    </citation>
    <scope>NUCLEOTIDE SEQUENCE [LARGE SCALE GENOMIC DNA]</scope>
</reference>
<dbReference type="PANTHER" id="PTHR24403:SF94">
    <property type="entry name" value="KUMGANG"/>
    <property type="match status" value="1"/>
</dbReference>
<evidence type="ECO:0000259" key="6">
    <source>
        <dbReference type="SMART" id="SM00355"/>
    </source>
</evidence>
<dbReference type="SUPFAM" id="SSF57667">
    <property type="entry name" value="beta-beta-alpha zinc fingers"/>
    <property type="match status" value="2"/>
</dbReference>
<dbReference type="InterPro" id="IPR036236">
    <property type="entry name" value="Znf_C2H2_sf"/>
</dbReference>
<dbReference type="Gene3D" id="3.30.160.60">
    <property type="entry name" value="Classic Zinc Finger"/>
    <property type="match status" value="3"/>
</dbReference>
<dbReference type="FunFam" id="3.30.160.60:FF:001268">
    <property type="entry name" value="Uncharacterized protein, isoform C"/>
    <property type="match status" value="1"/>
</dbReference>
<keyword evidence="8" id="KW-1185">Reference proteome</keyword>
<evidence type="ECO:0000256" key="1">
    <source>
        <dbReference type="ARBA" id="ARBA00022723"/>
    </source>
</evidence>
<feature type="region of interest" description="Disordered" evidence="5">
    <location>
        <begin position="670"/>
        <end position="711"/>
    </location>
</feature>
<protein>
    <submittedName>
        <fullName evidence="9">Uncharacterized protein LOC108048320</fullName>
    </submittedName>
</protein>
<feature type="region of interest" description="Disordered" evidence="5">
    <location>
        <begin position="724"/>
        <end position="776"/>
    </location>
</feature>
<dbReference type="GO" id="GO:0008270">
    <property type="term" value="F:zinc ion binding"/>
    <property type="evidence" value="ECO:0007669"/>
    <property type="project" value="UniProtKB-KW"/>
</dbReference>
<keyword evidence="4" id="KW-0862">Zinc</keyword>
<proteinExistence type="predicted"/>
<evidence type="ECO:0000313" key="7">
    <source>
        <dbReference type="EnsemblMetazoa" id="XP_016984362.1"/>
    </source>
</evidence>
<dbReference type="FunFam" id="3.30.160.60:FF:000894">
    <property type="entry name" value="Uncharacterized protein, isoform C"/>
    <property type="match status" value="1"/>
</dbReference>
<keyword evidence="2" id="KW-0677">Repeat</keyword>
<dbReference type="AlphaFoldDB" id="A0A6P4F1R4"/>
<evidence type="ECO:0000313" key="9">
    <source>
        <dbReference type="RefSeq" id="XP_016984362.1"/>
    </source>
</evidence>
<feature type="region of interest" description="Disordered" evidence="5">
    <location>
        <begin position="171"/>
        <end position="190"/>
    </location>
</feature>
<evidence type="ECO:0000256" key="5">
    <source>
        <dbReference type="SAM" id="MobiDB-lite"/>
    </source>
</evidence>
<evidence type="ECO:0000256" key="2">
    <source>
        <dbReference type="ARBA" id="ARBA00022737"/>
    </source>
</evidence>
<sequence length="776" mass="86746">MELPSMVERSGDRLVVRSLVNGEPLYHTALKSGEELPLAHGLQPLVGAVIAEQQLEQYRMGSLMFPLSVPGYVPVGPASPSNLDKESTESSLPEGNPSNNEEELPQCKIRRNYSCNQCAFFTQNPRSHLSHLRDVHGERIVINECKLCLYASRHFQKLVRHMKMVHGCSDDGGGVPGSGSQLRGKRNLSREVRKRKLEESIEMQAPSGPNLHPSLLRMLQNGPPLEQLKAELQQQEQQLLASVQAYSRQQEMQQLQQIVDGHDNIFSMAFEFQTKLMPPKQSESLKLDQNNSSSDSEEPMKSPSPDTFELPPGAEQFQCQKCSYSTPIRARFKKHVKYHSMPLIKCGSCDFHTPYKWNLDRHTKNHGAHGHFKCSACDFSTDIKQSLTIHELNHHVPTVGIQMLNRRRDDSEVQLDQHPSGSKRMELERVVHPTAAPDSPLSEFPGIVCSHCQKRVGNAIELINHLQVCAPALRNTTQHLQAALTGDVDLQDEDLPSAPTDLSYCGVETAPGYGEVTEQFLPEESDDSTPLKKVFKCPHCTFWAATASRFHVHIVGHLNRKPFECSLCAYRSNWRWDITKHIRLKAIRDRSHNQAQVLMNDETGRRNYAKYNRYLTLMKVSADQLADSKGMRTGEMTVMPPEKLVEHHPMETEDCMAASLVPIEMVDSAPPNSALDLRKPKDDMSVGGSRMNTASNSDSGLKKPRPQGAEGTHWLTDLESLSFNAMNSSNGKPMSKVGLVKDSPLDLTKPVTISEDGEQSDELSSSDDSQESTESD</sequence>
<feature type="domain" description="C2H2-type" evidence="6">
    <location>
        <begin position="535"/>
        <end position="557"/>
    </location>
</feature>
<organism evidence="9">
    <name type="scientific">Drosophila rhopaloa</name>
    <name type="common">Fruit fly</name>
    <dbReference type="NCBI Taxonomy" id="1041015"/>
    <lineage>
        <taxon>Eukaryota</taxon>
        <taxon>Metazoa</taxon>
        <taxon>Ecdysozoa</taxon>
        <taxon>Arthropoda</taxon>
        <taxon>Hexapoda</taxon>
        <taxon>Insecta</taxon>
        <taxon>Pterygota</taxon>
        <taxon>Neoptera</taxon>
        <taxon>Endopterygota</taxon>
        <taxon>Diptera</taxon>
        <taxon>Brachycera</taxon>
        <taxon>Muscomorpha</taxon>
        <taxon>Ephydroidea</taxon>
        <taxon>Drosophilidae</taxon>
        <taxon>Drosophila</taxon>
        <taxon>Sophophora</taxon>
    </lineage>
</organism>
<gene>
    <name evidence="9" type="primary">LOC108048320</name>
    <name evidence="7" type="synonym">108048320</name>
</gene>
<dbReference type="RefSeq" id="XP_016984362.1">
    <property type="nucleotide sequence ID" value="XM_017128873.1"/>
</dbReference>
<feature type="compositionally biased region" description="Polar residues" evidence="5">
    <location>
        <begin position="690"/>
        <end position="699"/>
    </location>
</feature>
<dbReference type="EnsemblMetazoa" id="XM_017128873.1">
    <property type="protein sequence ID" value="XP_016984362.1"/>
    <property type="gene ID" value="LOC108048320"/>
</dbReference>
<dbReference type="SMART" id="SM00355">
    <property type="entry name" value="ZnF_C2H2"/>
    <property type="match status" value="8"/>
</dbReference>
<feature type="region of interest" description="Disordered" evidence="5">
    <location>
        <begin position="78"/>
        <end position="103"/>
    </location>
</feature>
<feature type="domain" description="C2H2-type" evidence="6">
    <location>
        <begin position="447"/>
        <end position="467"/>
    </location>
</feature>
<evidence type="ECO:0000256" key="4">
    <source>
        <dbReference type="ARBA" id="ARBA00022833"/>
    </source>
</evidence>
<dbReference type="OrthoDB" id="6417347at2759"/>
<keyword evidence="3" id="KW-0863">Zinc-finger</keyword>
<feature type="compositionally biased region" description="Acidic residues" evidence="5">
    <location>
        <begin position="755"/>
        <end position="776"/>
    </location>
</feature>
<dbReference type="GeneID" id="108048320"/>
<dbReference type="PANTHER" id="PTHR24403">
    <property type="entry name" value="ZINC FINGER PROTEIN"/>
    <property type="match status" value="1"/>
</dbReference>
<dbReference type="Proteomes" id="UP001652680">
    <property type="component" value="Unassembled WGS sequence"/>
</dbReference>
<keyword evidence="1" id="KW-0479">Metal-binding</keyword>